<dbReference type="Proteomes" id="UP000310597">
    <property type="component" value="Unassembled WGS sequence"/>
</dbReference>
<sequence length="125" mass="14010">MVAYSFQKRFAPKIIDGSKRQTIRSQRKRHARPGELLQLFTGMRTVHCKKIVPDVRCIGADPICIEFDTEGKIVSIEVDGSEVADVDAFAVADGFEAAFDMAGFWVMSHGLMQRFRGTLISWDGQ</sequence>
<dbReference type="OrthoDB" id="200334at2"/>
<dbReference type="AlphaFoldDB" id="A0A4U1JRA9"/>
<organism evidence="1 2">
    <name type="scientific">Rhodobacter capsulatus</name>
    <name type="common">Rhodopseudomonas capsulata</name>
    <dbReference type="NCBI Taxonomy" id="1061"/>
    <lineage>
        <taxon>Bacteria</taxon>
        <taxon>Pseudomonadati</taxon>
        <taxon>Pseudomonadota</taxon>
        <taxon>Alphaproteobacteria</taxon>
        <taxon>Rhodobacterales</taxon>
        <taxon>Rhodobacter group</taxon>
        <taxon>Rhodobacter</taxon>
    </lineage>
</organism>
<accession>A0A4U1JRA9</accession>
<evidence type="ECO:0000313" key="2">
    <source>
        <dbReference type="Proteomes" id="UP000310597"/>
    </source>
</evidence>
<proteinExistence type="predicted"/>
<dbReference type="RefSeq" id="WP_136907083.1">
    <property type="nucleotide sequence ID" value="NZ_SWJZ01000050.1"/>
</dbReference>
<dbReference type="EMBL" id="SWJZ01000050">
    <property type="protein sequence ID" value="TKD17936.1"/>
    <property type="molecule type" value="Genomic_DNA"/>
</dbReference>
<gene>
    <name evidence="1" type="ORF">FBT96_12390</name>
</gene>
<evidence type="ECO:0000313" key="1">
    <source>
        <dbReference type="EMBL" id="TKD17936.1"/>
    </source>
</evidence>
<comment type="caution">
    <text evidence="1">The sequence shown here is derived from an EMBL/GenBank/DDBJ whole genome shotgun (WGS) entry which is preliminary data.</text>
</comment>
<name>A0A4U1JRA9_RHOCA</name>
<protein>
    <submittedName>
        <fullName evidence="1">ASCH domain-containing protein</fullName>
    </submittedName>
</protein>
<dbReference type="Gene3D" id="2.30.130.30">
    <property type="entry name" value="Hypothetical protein"/>
    <property type="match status" value="1"/>
</dbReference>
<reference evidence="1 2" key="1">
    <citation type="submission" date="2019-04" db="EMBL/GenBank/DDBJ databases">
        <title>Draft Whole-Genome sequence of the purple photosynthetic bacterium Rhodobacter capsulatus SP108 with an indigenous class A beta-lactamase.</title>
        <authorList>
            <person name="Robertson S."/>
            <person name="Meyer T.E."/>
            <person name="Kyndt J.A."/>
        </authorList>
    </citation>
    <scope>NUCLEOTIDE SEQUENCE [LARGE SCALE GENOMIC DNA]</scope>
    <source>
        <strain evidence="1 2">SP108</strain>
    </source>
</reference>